<evidence type="ECO:0000313" key="3">
    <source>
        <dbReference type="Proteomes" id="UP000601789"/>
    </source>
</evidence>
<name>A0ABS0SAQ3_9HYPH</name>
<reference evidence="2 3" key="1">
    <citation type="submission" date="2020-10" db="EMBL/GenBank/DDBJ databases">
        <title>Aquamicrobium zhengzhouensis sp. nov., a exopolysaccharide producing bacterium isolated from farmland soil.</title>
        <authorList>
            <person name="Wang X."/>
        </authorList>
    </citation>
    <scope>NUCLEOTIDE SEQUENCE [LARGE SCALE GENOMIC DNA]</scope>
    <source>
        <strain evidence="3">cd-1</strain>
    </source>
</reference>
<protein>
    <submittedName>
        <fullName evidence="2">Uncharacterized protein</fullName>
    </submittedName>
</protein>
<organism evidence="2 3">
    <name type="scientific">Aquamicrobium zhengzhouense</name>
    <dbReference type="NCBI Taxonomy" id="2781738"/>
    <lineage>
        <taxon>Bacteria</taxon>
        <taxon>Pseudomonadati</taxon>
        <taxon>Pseudomonadota</taxon>
        <taxon>Alphaproteobacteria</taxon>
        <taxon>Hyphomicrobiales</taxon>
        <taxon>Phyllobacteriaceae</taxon>
        <taxon>Aquamicrobium</taxon>
    </lineage>
</organism>
<accession>A0ABS0SAQ3</accession>
<dbReference type="Proteomes" id="UP000601789">
    <property type="component" value="Unassembled WGS sequence"/>
</dbReference>
<dbReference type="RefSeq" id="WP_198475588.1">
    <property type="nucleotide sequence ID" value="NZ_JADGMQ010000003.1"/>
</dbReference>
<dbReference type="EMBL" id="JADGMQ010000003">
    <property type="protein sequence ID" value="MBI1620332.1"/>
    <property type="molecule type" value="Genomic_DNA"/>
</dbReference>
<sequence>MAIRSTGIRPIERNGLKGFGLTISIDNTNSHGLSVRADAGGGCSSPAATPGDAALLLPGGVTGPLSTRPAPFDGSGDEPSVPSFAAGGAKMRDDTRAGRGDERAEAKQVAINSESHGQRPEVDA</sequence>
<evidence type="ECO:0000313" key="2">
    <source>
        <dbReference type="EMBL" id="MBI1620332.1"/>
    </source>
</evidence>
<keyword evidence="3" id="KW-1185">Reference proteome</keyword>
<evidence type="ECO:0000256" key="1">
    <source>
        <dbReference type="SAM" id="MobiDB-lite"/>
    </source>
</evidence>
<gene>
    <name evidence="2" type="ORF">IOD40_06595</name>
</gene>
<feature type="compositionally biased region" description="Basic and acidic residues" evidence="1">
    <location>
        <begin position="90"/>
        <end position="106"/>
    </location>
</feature>
<feature type="region of interest" description="Disordered" evidence="1">
    <location>
        <begin position="58"/>
        <end position="124"/>
    </location>
</feature>
<comment type="caution">
    <text evidence="2">The sequence shown here is derived from an EMBL/GenBank/DDBJ whole genome shotgun (WGS) entry which is preliminary data.</text>
</comment>
<proteinExistence type="predicted"/>